<reference evidence="1" key="1">
    <citation type="submission" date="2023-04" db="EMBL/GenBank/DDBJ databases">
        <title>Black Yeasts Isolated from many extreme environments.</title>
        <authorList>
            <person name="Coleine C."/>
            <person name="Stajich J.E."/>
            <person name="Selbmann L."/>
        </authorList>
    </citation>
    <scope>NUCLEOTIDE SEQUENCE</scope>
    <source>
        <strain evidence="1">CCFEE 5312</strain>
    </source>
</reference>
<organism evidence="1 2">
    <name type="scientific">Extremus antarcticus</name>
    <dbReference type="NCBI Taxonomy" id="702011"/>
    <lineage>
        <taxon>Eukaryota</taxon>
        <taxon>Fungi</taxon>
        <taxon>Dikarya</taxon>
        <taxon>Ascomycota</taxon>
        <taxon>Pezizomycotina</taxon>
        <taxon>Dothideomycetes</taxon>
        <taxon>Dothideomycetidae</taxon>
        <taxon>Mycosphaerellales</taxon>
        <taxon>Extremaceae</taxon>
        <taxon>Extremus</taxon>
    </lineage>
</organism>
<evidence type="ECO:0000313" key="1">
    <source>
        <dbReference type="EMBL" id="KAK3047740.1"/>
    </source>
</evidence>
<protein>
    <submittedName>
        <fullName evidence="1">Uncharacterized protein</fullName>
    </submittedName>
</protein>
<accession>A0AAJ0D6Y5</accession>
<dbReference type="EMBL" id="JAWDJX010000057">
    <property type="protein sequence ID" value="KAK3047740.1"/>
    <property type="molecule type" value="Genomic_DNA"/>
</dbReference>
<comment type="caution">
    <text evidence="1">The sequence shown here is derived from an EMBL/GenBank/DDBJ whole genome shotgun (WGS) entry which is preliminary data.</text>
</comment>
<sequence length="446" mass="50377">MVDSTAVLWSKQFHKTPSQHLLGIFLPPIRCLLQATEAAVLVAPLRVLHQEPKPKVAPGQPHPVKALAPNVIVLVHPRKALNHNLLALTRLEKALLEDKDRSLRQQRLWRQLWAQQLREATPVWAPKAQKCLALILLKTHRRSRSRTPPYWKPVLEPGFLPLFDRTAPELRAAYFSSMSAHELLRLKIQNADLAPDIEVHEHILGKHLIERKRQQFRGDIEEFDYTHAPSIIPALRHWVHRKGVWKSGENRKITLDDFAHFWAKARGVPQFQRLISEYARNLVFLADPENTYPGPLADVELQASTFHLPGSGIRSGPADQVGSDVNRVKSGALGTFRIHADIHTLATVSLVPRSLDGHYPVTRFRFDGIPWTFEGLPGHAKLISRLQLPEPPVFGDGDDKGPRLAYCTSSWEDLQQLVALIQQNAATATGLSELERAKALELIHVY</sequence>
<keyword evidence="2" id="KW-1185">Reference proteome</keyword>
<gene>
    <name evidence="1" type="ORF">LTR09_010854</name>
</gene>
<name>A0AAJ0D6Y5_9PEZI</name>
<dbReference type="AlphaFoldDB" id="A0AAJ0D6Y5"/>
<evidence type="ECO:0000313" key="2">
    <source>
        <dbReference type="Proteomes" id="UP001271007"/>
    </source>
</evidence>
<dbReference type="Proteomes" id="UP001271007">
    <property type="component" value="Unassembled WGS sequence"/>
</dbReference>
<proteinExistence type="predicted"/>